<feature type="compositionally biased region" description="Basic and acidic residues" evidence="1">
    <location>
        <begin position="405"/>
        <end position="415"/>
    </location>
</feature>
<feature type="compositionally biased region" description="Polar residues" evidence="1">
    <location>
        <begin position="76"/>
        <end position="86"/>
    </location>
</feature>
<dbReference type="GO" id="GO:0006357">
    <property type="term" value="P:regulation of transcription by RNA polymerase II"/>
    <property type="evidence" value="ECO:0007669"/>
    <property type="project" value="TreeGrafter"/>
</dbReference>
<feature type="domain" description="C2H2-type" evidence="2">
    <location>
        <begin position="345"/>
        <end position="374"/>
    </location>
</feature>
<dbReference type="InterPro" id="IPR013087">
    <property type="entry name" value="Znf_C2H2_type"/>
</dbReference>
<evidence type="ECO:0000256" key="1">
    <source>
        <dbReference type="SAM" id="MobiDB-lite"/>
    </source>
</evidence>
<feature type="domain" description="C2H2-type" evidence="2">
    <location>
        <begin position="314"/>
        <end position="339"/>
    </location>
</feature>
<dbReference type="PANTHER" id="PTHR46179:SF19">
    <property type="entry name" value="C2H2 FINGER DOMAIN TRANSCRIPTION FACTOR (EUROFUNG)-RELATED"/>
    <property type="match status" value="1"/>
</dbReference>
<sequence length="436" mass="46872">MEVEAPSSEAAVNNLMALAGAAGKDQQPFSSGASLPAIFPTSTSGGSWAPTPHAQSPPGQHLKLPLPNSSPSLPSIMNTPSASSPPNSLPGGDGRHTTLPPVSSIHVLADIAEKESSQQQQTTWANNNRMAPNARTVYPTVSSHVSVAPSNRSAQAAQSPGLPPPAQAAHGYGPDGNPRPPMHHLSLQQRQILLSQEYYPPHHQHYQSPYPPIKDASSNGNPNSFGPNFGRELPGIMSSPPPSGGANFFAQQHNMPSTITGRRDSAFEYYSEHTPPSGPSTGETMASSDETVTSPRNRAGMPAGNQGALSAGVFKCEYQGCKAQPFQTQYLLNSHANVHSSARPHYCPVKGCTRAEGGKGFKRKNEMIRHGLVHDSPGYVCPFCPDREHKYPRPDNLQRHVRVHHMDKDKDDPQLRDVLSQRPEGGNRGRRRRLGA</sequence>
<gene>
    <name evidence="3" type="ORF">P167DRAFT_491304</name>
</gene>
<dbReference type="SMART" id="SM00355">
    <property type="entry name" value="ZnF_C2H2"/>
    <property type="match status" value="3"/>
</dbReference>
<evidence type="ECO:0000313" key="4">
    <source>
        <dbReference type="Proteomes" id="UP000277580"/>
    </source>
</evidence>
<feature type="compositionally biased region" description="Polar residues" evidence="1">
    <location>
        <begin position="279"/>
        <end position="296"/>
    </location>
</feature>
<dbReference type="Gene3D" id="3.30.160.60">
    <property type="entry name" value="Classic Zinc Finger"/>
    <property type="match status" value="1"/>
</dbReference>
<evidence type="ECO:0000313" key="3">
    <source>
        <dbReference type="EMBL" id="RPB10250.1"/>
    </source>
</evidence>
<dbReference type="EMBL" id="ML119144">
    <property type="protein sequence ID" value="RPB10250.1"/>
    <property type="molecule type" value="Genomic_DNA"/>
</dbReference>
<feature type="compositionally biased region" description="Low complexity" evidence="1">
    <location>
        <begin position="62"/>
        <end position="75"/>
    </location>
</feature>
<dbReference type="InParanoid" id="A0A3N4KIB5"/>
<dbReference type="STRING" id="1392247.A0A3N4KIB5"/>
<feature type="compositionally biased region" description="Polar residues" evidence="1">
    <location>
        <begin position="141"/>
        <end position="158"/>
    </location>
</feature>
<proteinExistence type="predicted"/>
<dbReference type="GO" id="GO:0005634">
    <property type="term" value="C:nucleus"/>
    <property type="evidence" value="ECO:0007669"/>
    <property type="project" value="TreeGrafter"/>
</dbReference>
<feature type="region of interest" description="Disordered" evidence="1">
    <location>
        <begin position="405"/>
        <end position="436"/>
    </location>
</feature>
<feature type="region of interest" description="Disordered" evidence="1">
    <location>
        <begin position="270"/>
        <end position="299"/>
    </location>
</feature>
<name>A0A3N4KIB5_9PEZI</name>
<accession>A0A3N4KIB5</accession>
<dbReference type="OrthoDB" id="6077919at2759"/>
<protein>
    <recommendedName>
        <fullName evidence="2">C2H2-type domain-containing protein</fullName>
    </recommendedName>
</protein>
<feature type="region of interest" description="Disordered" evidence="1">
    <location>
        <begin position="141"/>
        <end position="183"/>
    </location>
</feature>
<dbReference type="InterPro" id="IPR036236">
    <property type="entry name" value="Znf_C2H2_sf"/>
</dbReference>
<reference evidence="3 4" key="1">
    <citation type="journal article" date="2018" name="Nat. Ecol. Evol.">
        <title>Pezizomycetes genomes reveal the molecular basis of ectomycorrhizal truffle lifestyle.</title>
        <authorList>
            <person name="Murat C."/>
            <person name="Payen T."/>
            <person name="Noel B."/>
            <person name="Kuo A."/>
            <person name="Morin E."/>
            <person name="Chen J."/>
            <person name="Kohler A."/>
            <person name="Krizsan K."/>
            <person name="Balestrini R."/>
            <person name="Da Silva C."/>
            <person name="Montanini B."/>
            <person name="Hainaut M."/>
            <person name="Levati E."/>
            <person name="Barry K.W."/>
            <person name="Belfiori B."/>
            <person name="Cichocki N."/>
            <person name="Clum A."/>
            <person name="Dockter R.B."/>
            <person name="Fauchery L."/>
            <person name="Guy J."/>
            <person name="Iotti M."/>
            <person name="Le Tacon F."/>
            <person name="Lindquist E.A."/>
            <person name="Lipzen A."/>
            <person name="Malagnac F."/>
            <person name="Mello A."/>
            <person name="Molinier V."/>
            <person name="Miyauchi S."/>
            <person name="Poulain J."/>
            <person name="Riccioni C."/>
            <person name="Rubini A."/>
            <person name="Sitrit Y."/>
            <person name="Splivallo R."/>
            <person name="Traeger S."/>
            <person name="Wang M."/>
            <person name="Zifcakova L."/>
            <person name="Wipf D."/>
            <person name="Zambonelli A."/>
            <person name="Paolocci F."/>
            <person name="Nowrousian M."/>
            <person name="Ottonello S."/>
            <person name="Baldrian P."/>
            <person name="Spatafora J.W."/>
            <person name="Henrissat B."/>
            <person name="Nagy L.G."/>
            <person name="Aury J.M."/>
            <person name="Wincker P."/>
            <person name="Grigoriev I.V."/>
            <person name="Bonfante P."/>
            <person name="Martin F.M."/>
        </authorList>
    </citation>
    <scope>NUCLEOTIDE SEQUENCE [LARGE SCALE GENOMIC DNA]</scope>
    <source>
        <strain evidence="3 4">CCBAS932</strain>
    </source>
</reference>
<feature type="domain" description="C2H2-type" evidence="2">
    <location>
        <begin position="379"/>
        <end position="404"/>
    </location>
</feature>
<dbReference type="Proteomes" id="UP000277580">
    <property type="component" value="Unassembled WGS sequence"/>
</dbReference>
<organism evidence="3 4">
    <name type="scientific">Morchella conica CCBAS932</name>
    <dbReference type="NCBI Taxonomy" id="1392247"/>
    <lineage>
        <taxon>Eukaryota</taxon>
        <taxon>Fungi</taxon>
        <taxon>Dikarya</taxon>
        <taxon>Ascomycota</taxon>
        <taxon>Pezizomycotina</taxon>
        <taxon>Pezizomycetes</taxon>
        <taxon>Pezizales</taxon>
        <taxon>Morchellaceae</taxon>
        <taxon>Morchella</taxon>
    </lineage>
</organism>
<keyword evidence="4" id="KW-1185">Reference proteome</keyword>
<dbReference type="PANTHER" id="PTHR46179">
    <property type="entry name" value="ZINC FINGER PROTEIN"/>
    <property type="match status" value="1"/>
</dbReference>
<feature type="region of interest" description="Disordered" evidence="1">
    <location>
        <begin position="22"/>
        <end position="97"/>
    </location>
</feature>
<dbReference type="SUPFAM" id="SSF57667">
    <property type="entry name" value="beta-beta-alpha zinc fingers"/>
    <property type="match status" value="1"/>
</dbReference>
<evidence type="ECO:0000259" key="2">
    <source>
        <dbReference type="SMART" id="SM00355"/>
    </source>
</evidence>
<dbReference type="InterPro" id="IPR051061">
    <property type="entry name" value="Zinc_finger_trans_reg"/>
</dbReference>
<dbReference type="AlphaFoldDB" id="A0A3N4KIB5"/>